<reference evidence="1 3" key="1">
    <citation type="submission" date="2016-10" db="EMBL/GenBank/DDBJ databases">
        <authorList>
            <person name="Varghese N."/>
            <person name="Submissions S."/>
        </authorList>
    </citation>
    <scope>NUCLEOTIDE SEQUENCE [LARGE SCALE GENOMIC DNA]</scope>
    <source>
        <strain evidence="1 3">NLAE-zl-C224</strain>
    </source>
</reference>
<dbReference type="EMBL" id="FNGL01000001">
    <property type="protein sequence ID" value="SDK86207.1"/>
    <property type="molecule type" value="Genomic_DNA"/>
</dbReference>
<evidence type="ECO:0000313" key="4">
    <source>
        <dbReference type="Proteomes" id="UP000250223"/>
    </source>
</evidence>
<organism evidence="2 4">
    <name type="scientific">Clostridium cochlearium</name>
    <dbReference type="NCBI Taxonomy" id="1494"/>
    <lineage>
        <taxon>Bacteria</taxon>
        <taxon>Bacillati</taxon>
        <taxon>Bacillota</taxon>
        <taxon>Clostridia</taxon>
        <taxon>Eubacteriales</taxon>
        <taxon>Clostridiaceae</taxon>
        <taxon>Clostridium</taxon>
    </lineage>
</organism>
<reference evidence="2 4" key="2">
    <citation type="submission" date="2018-06" db="EMBL/GenBank/DDBJ databases">
        <authorList>
            <consortium name="Pathogen Informatics"/>
            <person name="Doyle S."/>
        </authorList>
    </citation>
    <scope>NUCLEOTIDE SEQUENCE [LARGE SCALE GENOMIC DNA]</scope>
    <source>
        <strain evidence="2 4">NCTC13028</strain>
    </source>
</reference>
<dbReference type="OrthoDB" id="1910179at2"/>
<dbReference type="AlphaFoldDB" id="A0A239ZI31"/>
<name>A0A239ZI31_CLOCO</name>
<dbReference type="GeneID" id="70576535"/>
<accession>A0A239ZI31</accession>
<evidence type="ECO:0000313" key="2">
    <source>
        <dbReference type="EMBL" id="SQB36153.1"/>
    </source>
</evidence>
<protein>
    <submittedName>
        <fullName evidence="2">Uncharacterized protein</fullName>
    </submittedName>
</protein>
<sequence length="105" mass="12198">MAEEKHIEFNYGDVEQFIQYKAGENLELSFPSGVIFFVGNNEGMVLCNKIRVYKEEMGEQVHTKFELLQDNNIVGVFFEEPDKDLQIILSSDDTMFKAVFIYNVM</sequence>
<dbReference type="Proteomes" id="UP000250223">
    <property type="component" value="Unassembled WGS sequence"/>
</dbReference>
<proteinExistence type="predicted"/>
<keyword evidence="3" id="KW-1185">Reference proteome</keyword>
<evidence type="ECO:0000313" key="1">
    <source>
        <dbReference type="EMBL" id="SDK86207.1"/>
    </source>
</evidence>
<dbReference type="EMBL" id="UAWC01000026">
    <property type="protein sequence ID" value="SQB36153.1"/>
    <property type="molecule type" value="Genomic_DNA"/>
</dbReference>
<gene>
    <name evidence="2" type="ORF">NCTC13028_02384</name>
    <name evidence="1" type="ORF">SAMN05216497_101306</name>
</gene>
<dbReference type="Proteomes" id="UP000198811">
    <property type="component" value="Unassembled WGS sequence"/>
</dbReference>
<evidence type="ECO:0000313" key="3">
    <source>
        <dbReference type="Proteomes" id="UP000198811"/>
    </source>
</evidence>
<dbReference type="RefSeq" id="WP_089863209.1">
    <property type="nucleotide sequence ID" value="NZ_CP173238.1"/>
</dbReference>